<dbReference type="PANTHER" id="PTHR46173">
    <property type="entry name" value="CCA TRNA NUCLEOTIDYLTRANSFERASE 1, MITOCHONDRIAL"/>
    <property type="match status" value="1"/>
</dbReference>
<comment type="cofactor">
    <cofactor evidence="1">
        <name>Mg(2+)</name>
        <dbReference type="ChEBI" id="CHEBI:18420"/>
    </cofactor>
</comment>
<keyword evidence="8" id="KW-0460">Magnesium</keyword>
<evidence type="ECO:0000256" key="9">
    <source>
        <dbReference type="RuleBase" id="RU003953"/>
    </source>
</evidence>
<dbReference type="InterPro" id="IPR043519">
    <property type="entry name" value="NT_sf"/>
</dbReference>
<keyword evidence="5" id="KW-0548">Nucleotidyltransferase</keyword>
<evidence type="ECO:0000256" key="7">
    <source>
        <dbReference type="ARBA" id="ARBA00022741"/>
    </source>
</evidence>
<dbReference type="EMBL" id="JBEDNZ010000020">
    <property type="protein sequence ID" value="KAL0819578.1"/>
    <property type="molecule type" value="Genomic_DNA"/>
</dbReference>
<dbReference type="CDD" id="cd05398">
    <property type="entry name" value="NT_ClassII-CCAase"/>
    <property type="match status" value="1"/>
</dbReference>
<evidence type="ECO:0000313" key="13">
    <source>
        <dbReference type="Proteomes" id="UP001549921"/>
    </source>
</evidence>
<accession>A0ABD0SKJ2</accession>
<dbReference type="Pfam" id="PF01743">
    <property type="entry name" value="PolyA_pol"/>
    <property type="match status" value="1"/>
</dbReference>
<feature type="domain" description="Poly A polymerase head" evidence="10">
    <location>
        <begin position="78"/>
        <end position="200"/>
    </location>
</feature>
<dbReference type="InterPro" id="IPR002646">
    <property type="entry name" value="PolA_pol_head_dom"/>
</dbReference>
<feature type="domain" description="tRNA nucleotidyltransferase/poly(A) polymerase RNA and SrmB- binding" evidence="11">
    <location>
        <begin position="235"/>
        <end position="285"/>
    </location>
</feature>
<evidence type="ECO:0000256" key="1">
    <source>
        <dbReference type="ARBA" id="ARBA00001946"/>
    </source>
</evidence>
<evidence type="ECO:0000313" key="12">
    <source>
        <dbReference type="EMBL" id="KAL0819578.1"/>
    </source>
</evidence>
<name>A0ABD0SKJ2_LOXSC</name>
<dbReference type="InterPro" id="IPR032828">
    <property type="entry name" value="PolyA_RNA-bd"/>
</dbReference>
<dbReference type="GO" id="GO:0001680">
    <property type="term" value="P:tRNA 3'-terminal CCA addition"/>
    <property type="evidence" value="ECO:0007669"/>
    <property type="project" value="UniProtKB-ARBA"/>
</dbReference>
<dbReference type="GO" id="GO:0003723">
    <property type="term" value="F:RNA binding"/>
    <property type="evidence" value="ECO:0007669"/>
    <property type="project" value="UniProtKB-KW"/>
</dbReference>
<organism evidence="12 13">
    <name type="scientific">Loxostege sticticalis</name>
    <name type="common">Beet webworm moth</name>
    <dbReference type="NCBI Taxonomy" id="481309"/>
    <lineage>
        <taxon>Eukaryota</taxon>
        <taxon>Metazoa</taxon>
        <taxon>Ecdysozoa</taxon>
        <taxon>Arthropoda</taxon>
        <taxon>Hexapoda</taxon>
        <taxon>Insecta</taxon>
        <taxon>Pterygota</taxon>
        <taxon>Neoptera</taxon>
        <taxon>Endopterygota</taxon>
        <taxon>Lepidoptera</taxon>
        <taxon>Glossata</taxon>
        <taxon>Ditrysia</taxon>
        <taxon>Pyraloidea</taxon>
        <taxon>Crambidae</taxon>
        <taxon>Pyraustinae</taxon>
        <taxon>Loxostege</taxon>
    </lineage>
</organism>
<keyword evidence="9" id="KW-0694">RNA-binding</keyword>
<evidence type="ECO:0000256" key="8">
    <source>
        <dbReference type="ARBA" id="ARBA00022842"/>
    </source>
</evidence>
<proteinExistence type="inferred from homology"/>
<evidence type="ECO:0008006" key="14">
    <source>
        <dbReference type="Google" id="ProtNLM"/>
    </source>
</evidence>
<comment type="caution">
    <text evidence="12">The sequence shown here is derived from an EMBL/GenBank/DDBJ whole genome shotgun (WGS) entry which is preliminary data.</text>
</comment>
<evidence type="ECO:0000259" key="11">
    <source>
        <dbReference type="Pfam" id="PF12627"/>
    </source>
</evidence>
<dbReference type="Gene3D" id="3.30.460.10">
    <property type="entry name" value="Beta Polymerase, domain 2"/>
    <property type="match status" value="1"/>
</dbReference>
<dbReference type="GO" id="GO:0000166">
    <property type="term" value="F:nucleotide binding"/>
    <property type="evidence" value="ECO:0007669"/>
    <property type="project" value="UniProtKB-KW"/>
</dbReference>
<dbReference type="GO" id="GO:0016779">
    <property type="term" value="F:nucleotidyltransferase activity"/>
    <property type="evidence" value="ECO:0007669"/>
    <property type="project" value="UniProtKB-KW"/>
</dbReference>
<evidence type="ECO:0000256" key="5">
    <source>
        <dbReference type="ARBA" id="ARBA00022695"/>
    </source>
</evidence>
<keyword evidence="7" id="KW-0547">Nucleotide-binding</keyword>
<protein>
    <recommendedName>
        <fullName evidence="14">CCA tRNA nucleotidyltransferase 1, mitochondrial</fullName>
    </recommendedName>
</protein>
<evidence type="ECO:0000259" key="10">
    <source>
        <dbReference type="Pfam" id="PF01743"/>
    </source>
</evidence>
<keyword evidence="3 9" id="KW-0808">Transferase</keyword>
<gene>
    <name evidence="12" type="ORF">ABMA28_007668</name>
</gene>
<dbReference type="AlphaFoldDB" id="A0ABD0SKJ2"/>
<evidence type="ECO:0000256" key="2">
    <source>
        <dbReference type="ARBA" id="ARBA00007265"/>
    </source>
</evidence>
<evidence type="ECO:0000256" key="6">
    <source>
        <dbReference type="ARBA" id="ARBA00022723"/>
    </source>
</evidence>
<dbReference type="Pfam" id="PF12627">
    <property type="entry name" value="PolyA_pol_RNAbd"/>
    <property type="match status" value="1"/>
</dbReference>
<dbReference type="SUPFAM" id="SSF81301">
    <property type="entry name" value="Nucleotidyltransferase"/>
    <property type="match status" value="1"/>
</dbReference>
<keyword evidence="6" id="KW-0479">Metal-binding</keyword>
<dbReference type="InterPro" id="IPR050264">
    <property type="entry name" value="Bact_CCA-adding_enz_type3_sf"/>
</dbReference>
<dbReference type="Proteomes" id="UP001549921">
    <property type="component" value="Unassembled WGS sequence"/>
</dbReference>
<dbReference type="PANTHER" id="PTHR46173:SF1">
    <property type="entry name" value="CCA TRNA NUCLEOTIDYLTRANSFERASE 1, MITOCHONDRIAL"/>
    <property type="match status" value="1"/>
</dbReference>
<evidence type="ECO:0000256" key="4">
    <source>
        <dbReference type="ARBA" id="ARBA00022694"/>
    </source>
</evidence>
<comment type="similarity">
    <text evidence="2 9">Belongs to the tRNA nucleotidyltransferase/poly(A) polymerase family.</text>
</comment>
<keyword evidence="4" id="KW-0819">tRNA processing</keyword>
<dbReference type="SUPFAM" id="SSF81891">
    <property type="entry name" value="Poly A polymerase C-terminal region-like"/>
    <property type="match status" value="1"/>
</dbReference>
<sequence length="466" mass="54338">MYKGLRVILKVSQFYEIKASYCGIVKSRRRVRSKMDMELKSRENPVVTKLDSPEFKSIFTPEVQELKALFEKYQYEIRIAGGAVRDLLLGQKPTDLDFATTATPQQMKHMFTSENIRMINMNGEKHGTITPRINDKENFEVTTLRVDMITDGRHAEVEFTTDWKLDANRRDLTINSMFLGFDGSVYDYFFGYEDLQKRRVAFVGDPDVRVKEDYLRIMRYFRFYGKISESHDNHEENTLRVLKNNVDGLQNISGERIWVELKKTLQGKFAGDLLKTMLDVGVGQFIGLPLNPDIEQLNTVLKRGEHLGLHPMSYLAALLKDIDEVTVLYSRLKFSGYDRDMAYFLVEHRGEKNSKDRPLLPYEKLVLNAKIKQKNAVEYVQEVLKYRGEEELLRQFINWQIPHFPVSGQTLKENGVPPGKMYGPIINKLKDIWIENEYKQTSDDLVKFIPSIIDDFERQKKLNKSK</sequence>
<reference evidence="12 13" key="1">
    <citation type="submission" date="2024-06" db="EMBL/GenBank/DDBJ databases">
        <title>A chromosome-level genome assembly of beet webworm, Loxostege sticticalis.</title>
        <authorList>
            <person name="Zhang Y."/>
        </authorList>
    </citation>
    <scope>NUCLEOTIDE SEQUENCE [LARGE SCALE GENOMIC DNA]</scope>
    <source>
        <strain evidence="12">AQ028</strain>
        <tissue evidence="12">Male pupae</tissue>
    </source>
</reference>
<dbReference type="Gene3D" id="1.10.3090.10">
    <property type="entry name" value="cca-adding enzyme, domain 2"/>
    <property type="match status" value="1"/>
</dbReference>
<evidence type="ECO:0000256" key="3">
    <source>
        <dbReference type="ARBA" id="ARBA00022679"/>
    </source>
</evidence>
<dbReference type="GO" id="GO:0046872">
    <property type="term" value="F:metal ion binding"/>
    <property type="evidence" value="ECO:0007669"/>
    <property type="project" value="UniProtKB-KW"/>
</dbReference>